<feature type="region of interest" description="Disordered" evidence="1">
    <location>
        <begin position="1"/>
        <end position="34"/>
    </location>
</feature>
<accession>A0A9P9L6X1</accession>
<proteinExistence type="predicted"/>
<evidence type="ECO:0000313" key="3">
    <source>
        <dbReference type="Proteomes" id="UP000736672"/>
    </source>
</evidence>
<protein>
    <submittedName>
        <fullName evidence="2">Uncharacterized protein</fullName>
    </submittedName>
</protein>
<dbReference type="Proteomes" id="UP000736672">
    <property type="component" value="Unassembled WGS sequence"/>
</dbReference>
<dbReference type="OrthoDB" id="5213862at2759"/>
<keyword evidence="3" id="KW-1185">Reference proteome</keyword>
<name>A0A9P9L6X1_FUSSL</name>
<feature type="compositionally biased region" description="Basic residues" evidence="1">
    <location>
        <begin position="1"/>
        <end position="10"/>
    </location>
</feature>
<reference evidence="2" key="1">
    <citation type="journal article" date="2021" name="Nat. Commun.">
        <title>Genetic determinants of endophytism in the Arabidopsis root mycobiome.</title>
        <authorList>
            <person name="Mesny F."/>
            <person name="Miyauchi S."/>
            <person name="Thiergart T."/>
            <person name="Pickel B."/>
            <person name="Atanasova L."/>
            <person name="Karlsson M."/>
            <person name="Huettel B."/>
            <person name="Barry K.W."/>
            <person name="Haridas S."/>
            <person name="Chen C."/>
            <person name="Bauer D."/>
            <person name="Andreopoulos W."/>
            <person name="Pangilinan J."/>
            <person name="LaButti K."/>
            <person name="Riley R."/>
            <person name="Lipzen A."/>
            <person name="Clum A."/>
            <person name="Drula E."/>
            <person name="Henrissat B."/>
            <person name="Kohler A."/>
            <person name="Grigoriev I.V."/>
            <person name="Martin F.M."/>
            <person name="Hacquard S."/>
        </authorList>
    </citation>
    <scope>NUCLEOTIDE SEQUENCE</scope>
    <source>
        <strain evidence="2">FSSC 5 MPI-SDFR-AT-0091</strain>
    </source>
</reference>
<organism evidence="2 3">
    <name type="scientific">Fusarium solani</name>
    <name type="common">Filamentous fungus</name>
    <dbReference type="NCBI Taxonomy" id="169388"/>
    <lineage>
        <taxon>Eukaryota</taxon>
        <taxon>Fungi</taxon>
        <taxon>Dikarya</taxon>
        <taxon>Ascomycota</taxon>
        <taxon>Pezizomycotina</taxon>
        <taxon>Sordariomycetes</taxon>
        <taxon>Hypocreomycetidae</taxon>
        <taxon>Hypocreales</taxon>
        <taxon>Nectriaceae</taxon>
        <taxon>Fusarium</taxon>
        <taxon>Fusarium solani species complex</taxon>
    </lineage>
</organism>
<gene>
    <name evidence="2" type="ORF">B0J15DRAFT_10372</name>
</gene>
<feature type="compositionally biased region" description="Basic and acidic residues" evidence="1">
    <location>
        <begin position="98"/>
        <end position="107"/>
    </location>
</feature>
<dbReference type="AlphaFoldDB" id="A0A9P9L6X1"/>
<feature type="compositionally biased region" description="Pro residues" evidence="1">
    <location>
        <begin position="430"/>
        <end position="442"/>
    </location>
</feature>
<feature type="region of interest" description="Disordered" evidence="1">
    <location>
        <begin position="426"/>
        <end position="449"/>
    </location>
</feature>
<comment type="caution">
    <text evidence="2">The sequence shown here is derived from an EMBL/GenBank/DDBJ whole genome shotgun (WGS) entry which is preliminary data.</text>
</comment>
<feature type="region of interest" description="Disordered" evidence="1">
    <location>
        <begin position="89"/>
        <end position="139"/>
    </location>
</feature>
<evidence type="ECO:0000313" key="2">
    <source>
        <dbReference type="EMBL" id="KAH7275296.1"/>
    </source>
</evidence>
<sequence length="449" mass="49751">MAQVLRRKIQKSATAPRHGLTMPTPIGDTSPHRNFHTCGRNFPLGKPSPLRIVKCDRNISKDPRDMTGRQKHDVTGDEATVLLKQPRFDQDQAVTGKENLEVRKDTGHANLNDRQSLLRPKSWARDQSPPRRFGLTPPPQLTVRKMRQAQRSAHARVHPDKRTDSSCTFPAGYGVRSVKSRPPLSNICDEAASAETLPSTLHAPYREGHALPLSELPFPVANLAPIQQPRQSCVLAPHIVITPEATSLEPGRHSLWAAIEVSGRLWSASESVIEPGPCQERSDYSKSLTGCDQQGDPFEFGRLYDLKVQVLPTEKSSVVRVLQNQSFPITLNAGSSVLLLTQTQVDVKLGIRNGKQGNPRQQSDDLIEDLEAELGNSHVGYIEVRLSYRHSAFPTSRDIDIQAEGMLSIQSRVETVAMASVKLHNTMSPWSPPPPEPTPNPLLPLIERH</sequence>
<dbReference type="EMBL" id="JAGTJS010000001">
    <property type="protein sequence ID" value="KAH7275296.1"/>
    <property type="molecule type" value="Genomic_DNA"/>
</dbReference>
<evidence type="ECO:0000256" key="1">
    <source>
        <dbReference type="SAM" id="MobiDB-lite"/>
    </source>
</evidence>